<dbReference type="VEuPathDB" id="VectorBase:PPAI003896"/>
<dbReference type="Proteomes" id="UP000092462">
    <property type="component" value="Unassembled WGS sequence"/>
</dbReference>
<protein>
    <submittedName>
        <fullName evidence="1">Uncharacterized protein</fullName>
    </submittedName>
</protein>
<accession>A0A1B0D8M3</accession>
<dbReference type="VEuPathDB" id="VectorBase:PPAPM1_001107"/>
<name>A0A1B0D8M3_PHLPP</name>
<proteinExistence type="predicted"/>
<evidence type="ECO:0000313" key="1">
    <source>
        <dbReference type="EnsemblMetazoa" id="PPAI003896-PA"/>
    </source>
</evidence>
<evidence type="ECO:0000313" key="2">
    <source>
        <dbReference type="Proteomes" id="UP000092462"/>
    </source>
</evidence>
<organism evidence="1 2">
    <name type="scientific">Phlebotomus papatasi</name>
    <name type="common">Sandfly</name>
    <dbReference type="NCBI Taxonomy" id="29031"/>
    <lineage>
        <taxon>Eukaryota</taxon>
        <taxon>Metazoa</taxon>
        <taxon>Ecdysozoa</taxon>
        <taxon>Arthropoda</taxon>
        <taxon>Hexapoda</taxon>
        <taxon>Insecta</taxon>
        <taxon>Pterygota</taxon>
        <taxon>Neoptera</taxon>
        <taxon>Endopterygota</taxon>
        <taxon>Diptera</taxon>
        <taxon>Nematocera</taxon>
        <taxon>Psychodoidea</taxon>
        <taxon>Psychodidae</taxon>
        <taxon>Phlebotomus</taxon>
        <taxon>Phlebotomus</taxon>
    </lineage>
</organism>
<sequence>MAPNVVDPPKNVEDTDIVRNFSRSQSTVDDSNLDKVESGSETKLIPVEEKWWETTLQVLVPFLIAGVGTIGAGVVFGIVAKLALLSVVMCFIARNTLFLE</sequence>
<dbReference type="EMBL" id="AJVK01012680">
    <property type="status" value="NOT_ANNOTATED_CDS"/>
    <property type="molecule type" value="Genomic_DNA"/>
</dbReference>
<dbReference type="AlphaFoldDB" id="A0A1B0D8M3"/>
<dbReference type="EnsemblMetazoa" id="PPAI003896-RA">
    <property type="protein sequence ID" value="PPAI003896-PA"/>
    <property type="gene ID" value="PPAI003896"/>
</dbReference>
<reference evidence="1" key="1">
    <citation type="submission" date="2022-08" db="UniProtKB">
        <authorList>
            <consortium name="EnsemblMetazoa"/>
        </authorList>
    </citation>
    <scope>IDENTIFICATION</scope>
    <source>
        <strain evidence="1">Israel</strain>
    </source>
</reference>
<keyword evidence="2" id="KW-1185">Reference proteome</keyword>